<feature type="domain" description="DUF5067" evidence="4">
    <location>
        <begin position="35"/>
        <end position="154"/>
    </location>
</feature>
<evidence type="ECO:0000259" key="4">
    <source>
        <dbReference type="Pfam" id="PF16729"/>
    </source>
</evidence>
<dbReference type="InterPro" id="IPR029050">
    <property type="entry name" value="Immunoprotect_excell_Ig-like"/>
</dbReference>
<feature type="compositionally biased region" description="Low complexity" evidence="2">
    <location>
        <begin position="184"/>
        <end position="217"/>
    </location>
</feature>
<dbReference type="Pfam" id="PF16729">
    <property type="entry name" value="DUF5067"/>
    <property type="match status" value="1"/>
</dbReference>
<comment type="caution">
    <text evidence="5">The sequence shown here is derived from an EMBL/GenBank/DDBJ whole genome shotgun (WGS) entry which is preliminary data.</text>
</comment>
<sequence>MKKIMMVGISLIALLSLTACGTSSSGKNRSSSNIKSASNKNSFVFKSGTLKTPDETIKIINVSTTTPSLTDKNSDGHVAVIKYNFTNKTNHKVEPEAAFLDRFNVDQVYGNKSNSLSVTEVSANDQFDNLHQTAMKKVVKNKTVHCVALYDLTKPNFNTLKIVANNAEQNAIGHKNYKLKYNESTGESSSATQTSSSSSSSTNTTSANVTNKSSNTSQQADPTNPDTWNLPYKGYSSYNAYCEANNGDPNVQAQTASMQNQWAIQNGYENPDGTDTAKGRAADSEVNSNADPNDAGDPNDGSY</sequence>
<evidence type="ECO:0000313" key="5">
    <source>
        <dbReference type="EMBL" id="KRM09293.1"/>
    </source>
</evidence>
<evidence type="ECO:0000256" key="3">
    <source>
        <dbReference type="SAM" id="SignalP"/>
    </source>
</evidence>
<proteinExistence type="predicted"/>
<evidence type="ECO:0000313" key="6">
    <source>
        <dbReference type="Proteomes" id="UP000051820"/>
    </source>
</evidence>
<gene>
    <name evidence="5" type="ORF">FD16_GL001852</name>
</gene>
<keyword evidence="1 3" id="KW-0732">Signal</keyword>
<name>A0A0R1VV36_9LACO</name>
<feature type="signal peptide" evidence="3">
    <location>
        <begin position="1"/>
        <end position="21"/>
    </location>
</feature>
<feature type="compositionally biased region" description="Polar residues" evidence="2">
    <location>
        <begin position="218"/>
        <end position="227"/>
    </location>
</feature>
<evidence type="ECO:0000256" key="1">
    <source>
        <dbReference type="ARBA" id="ARBA00022729"/>
    </source>
</evidence>
<feature type="compositionally biased region" description="Low complexity" evidence="2">
    <location>
        <begin position="287"/>
        <end position="303"/>
    </location>
</feature>
<organism evidence="5 6">
    <name type="scientific">Paucilactobacillus suebicus DSM 5007 = KCTC 3549</name>
    <dbReference type="NCBI Taxonomy" id="1423807"/>
    <lineage>
        <taxon>Bacteria</taxon>
        <taxon>Bacillati</taxon>
        <taxon>Bacillota</taxon>
        <taxon>Bacilli</taxon>
        <taxon>Lactobacillales</taxon>
        <taxon>Lactobacillaceae</taxon>
        <taxon>Paucilactobacillus</taxon>
    </lineage>
</organism>
<dbReference type="Proteomes" id="UP000051820">
    <property type="component" value="Unassembled WGS sequence"/>
</dbReference>
<reference evidence="5 6" key="1">
    <citation type="journal article" date="2015" name="Genome Announc.">
        <title>Expanding the biotechnology potential of lactobacilli through comparative genomics of 213 strains and associated genera.</title>
        <authorList>
            <person name="Sun Z."/>
            <person name="Harris H.M."/>
            <person name="McCann A."/>
            <person name="Guo C."/>
            <person name="Argimon S."/>
            <person name="Zhang W."/>
            <person name="Yang X."/>
            <person name="Jeffery I.B."/>
            <person name="Cooney J.C."/>
            <person name="Kagawa T.F."/>
            <person name="Liu W."/>
            <person name="Song Y."/>
            <person name="Salvetti E."/>
            <person name="Wrobel A."/>
            <person name="Rasinkangas P."/>
            <person name="Parkhill J."/>
            <person name="Rea M.C."/>
            <person name="O'Sullivan O."/>
            <person name="Ritari J."/>
            <person name="Douillard F.P."/>
            <person name="Paul Ross R."/>
            <person name="Yang R."/>
            <person name="Briner A.E."/>
            <person name="Felis G.E."/>
            <person name="de Vos W.M."/>
            <person name="Barrangou R."/>
            <person name="Klaenhammer T.R."/>
            <person name="Caufield P.W."/>
            <person name="Cui Y."/>
            <person name="Zhang H."/>
            <person name="O'Toole P.W."/>
        </authorList>
    </citation>
    <scope>NUCLEOTIDE SEQUENCE [LARGE SCALE GENOMIC DNA]</scope>
    <source>
        <strain evidence="5 6">DSM 5007</strain>
    </source>
</reference>
<feature type="chain" id="PRO_5039374953" description="DUF5067 domain-containing protein" evidence="3">
    <location>
        <begin position="22"/>
        <end position="303"/>
    </location>
</feature>
<evidence type="ECO:0000256" key="2">
    <source>
        <dbReference type="SAM" id="MobiDB-lite"/>
    </source>
</evidence>
<dbReference type="Gene3D" id="2.60.40.1240">
    <property type="match status" value="1"/>
</dbReference>
<dbReference type="RefSeq" id="WP_029508293.1">
    <property type="nucleotide sequence ID" value="NZ_AZGF01000046.1"/>
</dbReference>
<accession>A0A0R1VV36</accession>
<dbReference type="PATRIC" id="fig|1423807.3.peg.1899"/>
<dbReference type="EMBL" id="AZGF01000046">
    <property type="protein sequence ID" value="KRM09293.1"/>
    <property type="molecule type" value="Genomic_DNA"/>
</dbReference>
<keyword evidence="6" id="KW-1185">Reference proteome</keyword>
<dbReference type="InterPro" id="IPR031989">
    <property type="entry name" value="DUF5067"/>
</dbReference>
<feature type="region of interest" description="Disordered" evidence="2">
    <location>
        <begin position="266"/>
        <end position="303"/>
    </location>
</feature>
<dbReference type="AlphaFoldDB" id="A0A0R1VV36"/>
<dbReference type="PROSITE" id="PS51257">
    <property type="entry name" value="PROKAR_LIPOPROTEIN"/>
    <property type="match status" value="1"/>
</dbReference>
<feature type="region of interest" description="Disordered" evidence="2">
    <location>
        <begin position="183"/>
        <end position="228"/>
    </location>
</feature>
<protein>
    <recommendedName>
        <fullName evidence="4">DUF5067 domain-containing protein</fullName>
    </recommendedName>
</protein>
<dbReference type="OrthoDB" id="2329661at2"/>